<gene>
    <name evidence="3" type="ORF">P167DRAFT_114446</name>
</gene>
<evidence type="ECO:0000313" key="4">
    <source>
        <dbReference type="Proteomes" id="UP000277580"/>
    </source>
</evidence>
<evidence type="ECO:0008006" key="5">
    <source>
        <dbReference type="Google" id="ProtNLM"/>
    </source>
</evidence>
<protein>
    <recommendedName>
        <fullName evidence="5">FHA domain-containing protein</fullName>
    </recommendedName>
</protein>
<evidence type="ECO:0000256" key="1">
    <source>
        <dbReference type="SAM" id="MobiDB-lite"/>
    </source>
</evidence>
<dbReference type="PANTHER" id="PTHR13275:SF4">
    <property type="entry name" value="VACUOLAR PROTEIN SORTING-ASSOCIATED PROTEIN 72 HOMOLOG"/>
    <property type="match status" value="1"/>
</dbReference>
<keyword evidence="4" id="KW-1185">Reference proteome</keyword>
<dbReference type="STRING" id="1392247.A0A3N4KSA1"/>
<feature type="compositionally biased region" description="Basic and acidic residues" evidence="1">
    <location>
        <begin position="165"/>
        <end position="204"/>
    </location>
</feature>
<feature type="compositionally biased region" description="Basic and acidic residues" evidence="1">
    <location>
        <begin position="855"/>
        <end position="864"/>
    </location>
</feature>
<feature type="compositionally biased region" description="Polar residues" evidence="1">
    <location>
        <begin position="868"/>
        <end position="877"/>
    </location>
</feature>
<feature type="region of interest" description="Disordered" evidence="1">
    <location>
        <begin position="78"/>
        <end position="216"/>
    </location>
</feature>
<dbReference type="Proteomes" id="UP000277580">
    <property type="component" value="Unassembled WGS sequence"/>
</dbReference>
<keyword evidence="2" id="KW-0812">Transmembrane</keyword>
<dbReference type="AlphaFoldDB" id="A0A3N4KSA1"/>
<accession>A0A3N4KSA1</accession>
<feature type="compositionally biased region" description="Basic and acidic residues" evidence="1">
    <location>
        <begin position="289"/>
        <end position="298"/>
    </location>
</feature>
<organism evidence="3 4">
    <name type="scientific">Morchella conica CCBAS932</name>
    <dbReference type="NCBI Taxonomy" id="1392247"/>
    <lineage>
        <taxon>Eukaryota</taxon>
        <taxon>Fungi</taxon>
        <taxon>Dikarya</taxon>
        <taxon>Ascomycota</taxon>
        <taxon>Pezizomycotina</taxon>
        <taxon>Pezizomycetes</taxon>
        <taxon>Pezizales</taxon>
        <taxon>Morchellaceae</taxon>
        <taxon>Morchella</taxon>
    </lineage>
</organism>
<feature type="region of interest" description="Disordered" evidence="1">
    <location>
        <begin position="618"/>
        <end position="696"/>
    </location>
</feature>
<keyword evidence="2" id="KW-0472">Membrane</keyword>
<dbReference type="GO" id="GO:0005634">
    <property type="term" value="C:nucleus"/>
    <property type="evidence" value="ECO:0007669"/>
    <property type="project" value="TreeGrafter"/>
</dbReference>
<dbReference type="EMBL" id="ML119123">
    <property type="protein sequence ID" value="RPB13433.1"/>
    <property type="molecule type" value="Genomic_DNA"/>
</dbReference>
<feature type="compositionally biased region" description="Low complexity" evidence="1">
    <location>
        <begin position="124"/>
        <end position="144"/>
    </location>
</feature>
<feature type="compositionally biased region" description="Acidic residues" evidence="1">
    <location>
        <begin position="618"/>
        <end position="683"/>
    </location>
</feature>
<feature type="region of interest" description="Disordered" evidence="1">
    <location>
        <begin position="837"/>
        <end position="887"/>
    </location>
</feature>
<feature type="region of interest" description="Disordered" evidence="1">
    <location>
        <begin position="714"/>
        <end position="740"/>
    </location>
</feature>
<keyword evidence="2" id="KW-1133">Transmembrane helix</keyword>
<feature type="region of interest" description="Disordered" evidence="1">
    <location>
        <begin position="258"/>
        <end position="354"/>
    </location>
</feature>
<proteinExistence type="predicted"/>
<sequence length="956" mass="105293">MHGTFVNGLQLVEEETAELRQGTEVTFGCEVTRGEEVFPPKTFRCDIVWEDMTPPKAPETSATLGLAETGKIRGYGVTAEDLTYHSGEDFEDEEGGEDDEEEDDEEDAEMSYLDLPPSDEDKASSFFGESSPSSTTDSPITQTIKPAYVGASTSKAPYYADEDIPVSHERSTKDMSVDALTKDSEREEQLKRKIEEMTSRKENVPEPNYDFAGMRTTTGQRVSIGSLMNKTADSNAHYQGEKDENSVEVIPKETFLASAKAKVSSESKSKKPIIIEDDDVEMFYEEDELHLIDTKDGAEQDEDEDDEDEQMSSEEEEERDEEEEEEEDEEEEEEEEEDEEEGEENDNGEGEVKKRESYLWPNFYAGIDARSHVEPRPMTPPTIATACKTSAAPLDPLLAPIPSKPSFRSPIDELTHAAAAAAAMQAPTPPSIAKLPPLSKLHTETIIKKTPSGASHIHWLGDKTPTQGPFPLFPEMALCNMERKKEYFEAREVNGTRIRDTRISNEMHAVYSQTLRSGSKSPAQPYIVDGVPWVHGSKSNETPEEAACLFPVTSDSDKYNPMKGMADEAMPSPPATITSQAKKLSEDAAPIVEKNKEAFETRFPNWWPQCEVAFDNEENSEVRWDDEEVVNDQDGEYDEEEDNMEQDPETGAEDDLDDANIEDEFDEEYDDDMESEFEEEQQDDDIRTDLSEYGGSHTQAPAIFQKAFNIASSSVTSSDNSGFGRTSASEAGKGDFTKSRGFSISNLVNENTVTPRPQPAVTGTFYPARAPFRTLHQSPEQLTPQNTANISSPQIRKENSMADLLNPTSPAAGSKRKHEDISSMAHEELQEMGFLAGGNTGTRNLDETDDDLEHQEENKEEGWKKTLMSPTNPTESGDPSKKAPTVTANTAVQVSAADIKMAGAGGEVDAEPPRKRAKTTSSGRQIAKFAATALVGAIVGGVGVFAALVATAPVDL</sequence>
<reference evidence="3 4" key="1">
    <citation type="journal article" date="2018" name="Nat. Ecol. Evol.">
        <title>Pezizomycetes genomes reveal the molecular basis of ectomycorrhizal truffle lifestyle.</title>
        <authorList>
            <person name="Murat C."/>
            <person name="Payen T."/>
            <person name="Noel B."/>
            <person name="Kuo A."/>
            <person name="Morin E."/>
            <person name="Chen J."/>
            <person name="Kohler A."/>
            <person name="Krizsan K."/>
            <person name="Balestrini R."/>
            <person name="Da Silva C."/>
            <person name="Montanini B."/>
            <person name="Hainaut M."/>
            <person name="Levati E."/>
            <person name="Barry K.W."/>
            <person name="Belfiori B."/>
            <person name="Cichocki N."/>
            <person name="Clum A."/>
            <person name="Dockter R.B."/>
            <person name="Fauchery L."/>
            <person name="Guy J."/>
            <person name="Iotti M."/>
            <person name="Le Tacon F."/>
            <person name="Lindquist E.A."/>
            <person name="Lipzen A."/>
            <person name="Malagnac F."/>
            <person name="Mello A."/>
            <person name="Molinier V."/>
            <person name="Miyauchi S."/>
            <person name="Poulain J."/>
            <person name="Riccioni C."/>
            <person name="Rubini A."/>
            <person name="Sitrit Y."/>
            <person name="Splivallo R."/>
            <person name="Traeger S."/>
            <person name="Wang M."/>
            <person name="Zifcakova L."/>
            <person name="Wipf D."/>
            <person name="Zambonelli A."/>
            <person name="Paolocci F."/>
            <person name="Nowrousian M."/>
            <person name="Ottonello S."/>
            <person name="Baldrian P."/>
            <person name="Spatafora J.W."/>
            <person name="Henrissat B."/>
            <person name="Nagy L.G."/>
            <person name="Aury J.M."/>
            <person name="Wincker P."/>
            <person name="Grigoriev I.V."/>
            <person name="Bonfante P."/>
            <person name="Martin F.M."/>
        </authorList>
    </citation>
    <scope>NUCLEOTIDE SEQUENCE [LARGE SCALE GENOMIC DNA]</scope>
    <source>
        <strain evidence="3 4">CCBAS932</strain>
    </source>
</reference>
<name>A0A3N4KSA1_9PEZI</name>
<evidence type="ECO:0000256" key="2">
    <source>
        <dbReference type="SAM" id="Phobius"/>
    </source>
</evidence>
<dbReference type="OrthoDB" id="4096268at2759"/>
<feature type="compositionally biased region" description="Acidic residues" evidence="1">
    <location>
        <begin position="89"/>
        <end position="109"/>
    </location>
</feature>
<feature type="compositionally biased region" description="Acidic residues" evidence="1">
    <location>
        <begin position="275"/>
        <end position="288"/>
    </location>
</feature>
<dbReference type="PANTHER" id="PTHR13275">
    <property type="entry name" value="YL-1 PROTEIN TRANSCRIPTION FACTOR-LIKE 1"/>
    <property type="match status" value="1"/>
</dbReference>
<feature type="compositionally biased region" description="Polar residues" evidence="1">
    <location>
        <begin position="714"/>
        <end position="729"/>
    </location>
</feature>
<evidence type="ECO:0000313" key="3">
    <source>
        <dbReference type="EMBL" id="RPB13433.1"/>
    </source>
</evidence>
<feature type="transmembrane region" description="Helical" evidence="2">
    <location>
        <begin position="929"/>
        <end position="950"/>
    </location>
</feature>
<dbReference type="InParanoid" id="A0A3N4KSA1"/>
<feature type="compositionally biased region" description="Acidic residues" evidence="1">
    <location>
        <begin position="299"/>
        <end position="349"/>
    </location>
</feature>